<feature type="transmembrane region" description="Helical" evidence="12">
    <location>
        <begin position="110"/>
        <end position="128"/>
    </location>
</feature>
<evidence type="ECO:0000256" key="4">
    <source>
        <dbReference type="ARBA" id="ARBA00022692"/>
    </source>
</evidence>
<dbReference type="PANTHER" id="PTHR28259">
    <property type="entry name" value="FLUORIDE EXPORT PROTEIN 1-RELATED"/>
    <property type="match status" value="1"/>
</dbReference>
<keyword evidence="4 12" id="KW-0812">Transmembrane</keyword>
<dbReference type="NCBIfam" id="TIGR00494">
    <property type="entry name" value="crcB"/>
    <property type="match status" value="1"/>
</dbReference>
<proteinExistence type="inferred from homology"/>
<dbReference type="Proteomes" id="UP000029843">
    <property type="component" value="Unassembled WGS sequence"/>
</dbReference>
<protein>
    <recommendedName>
        <fullName evidence="12">Fluoride-specific ion channel FluC</fullName>
    </recommendedName>
</protein>
<feature type="transmembrane region" description="Helical" evidence="12">
    <location>
        <begin position="40"/>
        <end position="62"/>
    </location>
</feature>
<keyword evidence="8 12" id="KW-0472">Membrane</keyword>
<feature type="binding site" evidence="12">
    <location>
        <position position="82"/>
    </location>
    <ligand>
        <name>Na(+)</name>
        <dbReference type="ChEBI" id="CHEBI:29101"/>
        <note>structural</note>
    </ligand>
</feature>
<evidence type="ECO:0000256" key="3">
    <source>
        <dbReference type="ARBA" id="ARBA00022519"/>
    </source>
</evidence>
<comment type="function">
    <text evidence="12">Fluoride-specific ion channel. Important for reducing fluoride concentration in the cell, thus reducing its toxicity.</text>
</comment>
<comment type="caution">
    <text evidence="13">The sequence shown here is derived from an EMBL/GenBank/DDBJ whole genome shotgun (WGS) entry which is preliminary data.</text>
</comment>
<dbReference type="RefSeq" id="WP_033093839.1">
    <property type="nucleotide sequence ID" value="NZ_JQED01000024.1"/>
</dbReference>
<evidence type="ECO:0000256" key="1">
    <source>
        <dbReference type="ARBA" id="ARBA00004651"/>
    </source>
</evidence>
<keyword evidence="7 12" id="KW-0406">Ion transport</keyword>
<evidence type="ECO:0000313" key="13">
    <source>
        <dbReference type="EMBL" id="KGJ91955.1"/>
    </source>
</evidence>
<keyword evidence="9 12" id="KW-0407">Ion channel</keyword>
<keyword evidence="5 12" id="KW-1133">Transmembrane helix</keyword>
<dbReference type="PATRIC" id="fig|28229.4.peg.2108"/>
<evidence type="ECO:0000256" key="2">
    <source>
        <dbReference type="ARBA" id="ARBA00022475"/>
    </source>
</evidence>
<sequence>MTNAISNFTLYAFVALGGACGASLRFYISQLVLNWLGKGFPFATLMVNIIGSFTMGLLYQLIEHEILNVSVHRTLIGIGFLGAFTTFSTFSLDSLLLLQQGDVLKAAINVLLNVSLCIAAAALGMYLVTTLAK</sequence>
<dbReference type="InterPro" id="IPR003691">
    <property type="entry name" value="FluC"/>
</dbReference>
<comment type="subcellular location">
    <subcellularLocation>
        <location evidence="1 12">Cell membrane</location>
        <topology evidence="1 12">Multi-pass membrane protein</topology>
    </subcellularLocation>
</comment>
<comment type="catalytic activity">
    <reaction evidence="11">
        <text>fluoride(in) = fluoride(out)</text>
        <dbReference type="Rhea" id="RHEA:76159"/>
        <dbReference type="ChEBI" id="CHEBI:17051"/>
    </reaction>
    <physiologicalReaction direction="left-to-right" evidence="11">
        <dbReference type="Rhea" id="RHEA:76160"/>
    </physiologicalReaction>
</comment>
<comment type="similarity">
    <text evidence="10 12">Belongs to the fluoride channel Fluc/FEX (TC 1.A.43) family.</text>
</comment>
<dbReference type="PANTHER" id="PTHR28259:SF1">
    <property type="entry name" value="FLUORIDE EXPORT PROTEIN 1-RELATED"/>
    <property type="match status" value="1"/>
</dbReference>
<keyword evidence="12" id="KW-0813">Transport</keyword>
<feature type="transmembrane region" description="Helical" evidence="12">
    <location>
        <begin position="6"/>
        <end position="28"/>
    </location>
</feature>
<evidence type="ECO:0000256" key="11">
    <source>
        <dbReference type="ARBA" id="ARBA00035585"/>
    </source>
</evidence>
<evidence type="ECO:0000256" key="7">
    <source>
        <dbReference type="ARBA" id="ARBA00023065"/>
    </source>
</evidence>
<gene>
    <name evidence="12" type="primary">fluC</name>
    <name evidence="12" type="synonym">crcB</name>
    <name evidence="13" type="ORF">ND2E_3063</name>
</gene>
<dbReference type="Pfam" id="PF02537">
    <property type="entry name" value="CRCB"/>
    <property type="match status" value="1"/>
</dbReference>
<feature type="transmembrane region" description="Helical" evidence="12">
    <location>
        <begin position="74"/>
        <end position="98"/>
    </location>
</feature>
<dbReference type="HAMAP" id="MF_00454">
    <property type="entry name" value="FluC"/>
    <property type="match status" value="1"/>
</dbReference>
<dbReference type="GO" id="GO:0140114">
    <property type="term" value="P:cellular detoxification of fluoride"/>
    <property type="evidence" value="ECO:0007669"/>
    <property type="project" value="UniProtKB-UniRule"/>
</dbReference>
<reference evidence="13 14" key="1">
    <citation type="submission" date="2014-08" db="EMBL/GenBank/DDBJ databases">
        <title>Genomic and Phenotypic Diversity of Colwellia psychrerythraea strains from Disparate Marine Basins.</title>
        <authorList>
            <person name="Techtmann S.M."/>
            <person name="Stelling S.C."/>
            <person name="Utturkar S.M."/>
            <person name="Alshibli N."/>
            <person name="Harris A."/>
            <person name="Brown S.D."/>
            <person name="Hazen T.C."/>
        </authorList>
    </citation>
    <scope>NUCLEOTIDE SEQUENCE [LARGE SCALE GENOMIC DNA]</scope>
    <source>
        <strain evidence="13 14">ND2E</strain>
    </source>
</reference>
<keyword evidence="2 12" id="KW-1003">Cell membrane</keyword>
<dbReference type="GO" id="GO:0046872">
    <property type="term" value="F:metal ion binding"/>
    <property type="evidence" value="ECO:0007669"/>
    <property type="project" value="UniProtKB-KW"/>
</dbReference>
<evidence type="ECO:0000256" key="9">
    <source>
        <dbReference type="ARBA" id="ARBA00023303"/>
    </source>
</evidence>
<keyword evidence="3" id="KW-0997">Cell inner membrane</keyword>
<keyword evidence="6 12" id="KW-0915">Sodium</keyword>
<name>A0A099KNZ4_COLPS</name>
<feature type="binding site" evidence="12">
    <location>
        <position position="85"/>
    </location>
    <ligand>
        <name>Na(+)</name>
        <dbReference type="ChEBI" id="CHEBI:29101"/>
        <note>structural</note>
    </ligand>
</feature>
<comment type="activity regulation">
    <text evidence="12">Na(+) is not transported, but it plays an essential structural role and its presence is essential for fluoride channel function.</text>
</comment>
<dbReference type="EMBL" id="JQED01000024">
    <property type="protein sequence ID" value="KGJ91955.1"/>
    <property type="molecule type" value="Genomic_DNA"/>
</dbReference>
<evidence type="ECO:0000256" key="5">
    <source>
        <dbReference type="ARBA" id="ARBA00022989"/>
    </source>
</evidence>
<dbReference type="GO" id="GO:0062054">
    <property type="term" value="F:fluoride channel activity"/>
    <property type="evidence" value="ECO:0007669"/>
    <property type="project" value="UniProtKB-UniRule"/>
</dbReference>
<keyword evidence="12" id="KW-0479">Metal-binding</keyword>
<evidence type="ECO:0000256" key="6">
    <source>
        <dbReference type="ARBA" id="ARBA00023053"/>
    </source>
</evidence>
<evidence type="ECO:0000313" key="14">
    <source>
        <dbReference type="Proteomes" id="UP000029843"/>
    </source>
</evidence>
<organism evidence="13 14">
    <name type="scientific">Colwellia psychrerythraea</name>
    <name type="common">Vibrio psychroerythus</name>
    <dbReference type="NCBI Taxonomy" id="28229"/>
    <lineage>
        <taxon>Bacteria</taxon>
        <taxon>Pseudomonadati</taxon>
        <taxon>Pseudomonadota</taxon>
        <taxon>Gammaproteobacteria</taxon>
        <taxon>Alteromonadales</taxon>
        <taxon>Colwelliaceae</taxon>
        <taxon>Colwellia</taxon>
    </lineage>
</organism>
<evidence type="ECO:0000256" key="12">
    <source>
        <dbReference type="HAMAP-Rule" id="MF_00454"/>
    </source>
</evidence>
<dbReference type="AlphaFoldDB" id="A0A099KNZ4"/>
<evidence type="ECO:0000256" key="8">
    <source>
        <dbReference type="ARBA" id="ARBA00023136"/>
    </source>
</evidence>
<dbReference type="GO" id="GO:0005886">
    <property type="term" value="C:plasma membrane"/>
    <property type="evidence" value="ECO:0007669"/>
    <property type="project" value="UniProtKB-SubCell"/>
</dbReference>
<dbReference type="OrthoDB" id="9806299at2"/>
<accession>A0A099KNZ4</accession>
<evidence type="ECO:0000256" key="10">
    <source>
        <dbReference type="ARBA" id="ARBA00035120"/>
    </source>
</evidence>